<dbReference type="OrthoDB" id="5524782at2"/>
<organism evidence="1 2">
    <name type="scientific">Microbacterium testaceum</name>
    <name type="common">Aureobacterium testaceum</name>
    <name type="synonym">Brevibacterium testaceum</name>
    <dbReference type="NCBI Taxonomy" id="2033"/>
    <lineage>
        <taxon>Bacteria</taxon>
        <taxon>Bacillati</taxon>
        <taxon>Actinomycetota</taxon>
        <taxon>Actinomycetes</taxon>
        <taxon>Micrococcales</taxon>
        <taxon>Microbacteriaceae</taxon>
        <taxon>Microbacterium</taxon>
    </lineage>
</organism>
<gene>
    <name evidence="1" type="ORF">RSA3_11455</name>
</gene>
<protein>
    <submittedName>
        <fullName evidence="1">Uncharacterized protein</fullName>
    </submittedName>
</protein>
<evidence type="ECO:0000313" key="1">
    <source>
        <dbReference type="EMBL" id="KTS10761.1"/>
    </source>
</evidence>
<dbReference type="PATRIC" id="fig|2033.7.peg.3077"/>
<dbReference type="AlphaFoldDB" id="A0A147F6I4"/>
<evidence type="ECO:0000313" key="2">
    <source>
        <dbReference type="Proteomes" id="UP000072189"/>
    </source>
</evidence>
<dbReference type="EMBL" id="LDRV01000072">
    <property type="protein sequence ID" value="KTS10761.1"/>
    <property type="molecule type" value="Genomic_DNA"/>
</dbReference>
<accession>A0A147F6I4</accession>
<proteinExistence type="predicted"/>
<comment type="caution">
    <text evidence="1">The sequence shown here is derived from an EMBL/GenBank/DDBJ whole genome shotgun (WGS) entry which is preliminary data.</text>
</comment>
<reference evidence="1 2" key="1">
    <citation type="journal article" date="2016" name="Front. Microbiol.">
        <title>Genomic Resource of Rice Seed Associated Bacteria.</title>
        <authorList>
            <person name="Midha S."/>
            <person name="Bansal K."/>
            <person name="Sharma S."/>
            <person name="Kumar N."/>
            <person name="Patil P.P."/>
            <person name="Chaudhry V."/>
            <person name="Patil P.B."/>
        </authorList>
    </citation>
    <scope>NUCLEOTIDE SEQUENCE [LARGE SCALE GENOMIC DNA]</scope>
    <source>
        <strain evidence="1 2">RSA3</strain>
    </source>
</reference>
<name>A0A147F6I4_MICTE</name>
<sequence length="71" mass="8110">MTRDEVLGLIGRGEIRGMEVGTPPRWVIDEESVTTYVDDRIEIARRAALWNQSQEASFPELWGEGDVRHPD</sequence>
<dbReference type="Proteomes" id="UP000072189">
    <property type="component" value="Unassembled WGS sequence"/>
</dbReference>